<dbReference type="NCBIfam" id="TIGR00254">
    <property type="entry name" value="GGDEF"/>
    <property type="match status" value="1"/>
</dbReference>
<gene>
    <name evidence="7" type="ORF">BIT28_05575</name>
</gene>
<dbReference type="AlphaFoldDB" id="A0A1Q9H0I0"/>
<dbReference type="PROSITE" id="PS50113">
    <property type="entry name" value="PAC"/>
    <property type="match status" value="1"/>
</dbReference>
<dbReference type="InterPro" id="IPR000014">
    <property type="entry name" value="PAS"/>
</dbReference>
<feature type="chain" id="PRO_5012909499" evidence="2">
    <location>
        <begin position="18"/>
        <end position="1049"/>
    </location>
</feature>
<dbReference type="Gene3D" id="3.30.450.20">
    <property type="entry name" value="PAS domain"/>
    <property type="match status" value="2"/>
</dbReference>
<dbReference type="InterPro" id="IPR029787">
    <property type="entry name" value="Nucleotide_cyclase"/>
</dbReference>
<dbReference type="SUPFAM" id="SSF141868">
    <property type="entry name" value="EAL domain-like"/>
    <property type="match status" value="1"/>
</dbReference>
<proteinExistence type="predicted"/>
<dbReference type="PROSITE" id="PS50883">
    <property type="entry name" value="EAL"/>
    <property type="match status" value="1"/>
</dbReference>
<dbReference type="SMART" id="SM00091">
    <property type="entry name" value="PAS"/>
    <property type="match status" value="1"/>
</dbReference>
<dbReference type="SMART" id="SM00267">
    <property type="entry name" value="GGDEF"/>
    <property type="match status" value="1"/>
</dbReference>
<dbReference type="SMART" id="SM00052">
    <property type="entry name" value="EAL"/>
    <property type="match status" value="1"/>
</dbReference>
<dbReference type="InterPro" id="IPR001633">
    <property type="entry name" value="EAL_dom"/>
</dbReference>
<dbReference type="Pfam" id="PF00990">
    <property type="entry name" value="GGDEF"/>
    <property type="match status" value="1"/>
</dbReference>
<dbReference type="CDD" id="cd00130">
    <property type="entry name" value="PAS"/>
    <property type="match status" value="1"/>
</dbReference>
<dbReference type="InterPro" id="IPR000160">
    <property type="entry name" value="GGDEF_dom"/>
</dbReference>
<name>A0A1Q9H0I0_9GAMM</name>
<accession>A0A1Q9H0I0</accession>
<dbReference type="Pfam" id="PF04392">
    <property type="entry name" value="ABC_sub_bind"/>
    <property type="match status" value="1"/>
</dbReference>
<feature type="domain" description="GGDEF" evidence="6">
    <location>
        <begin position="646"/>
        <end position="779"/>
    </location>
</feature>
<keyword evidence="1" id="KW-0472">Membrane</keyword>
<dbReference type="Gene3D" id="3.30.70.270">
    <property type="match status" value="1"/>
</dbReference>
<dbReference type="NCBIfam" id="TIGR00229">
    <property type="entry name" value="sensory_box"/>
    <property type="match status" value="1"/>
</dbReference>
<dbReference type="InterPro" id="IPR007487">
    <property type="entry name" value="ABC_transpt-TYRBP-like"/>
</dbReference>
<feature type="domain" description="PAS" evidence="3">
    <location>
        <begin position="492"/>
        <end position="543"/>
    </location>
</feature>
<dbReference type="Gene3D" id="3.40.50.2300">
    <property type="match status" value="2"/>
</dbReference>
<evidence type="ECO:0000259" key="6">
    <source>
        <dbReference type="PROSITE" id="PS50887"/>
    </source>
</evidence>
<evidence type="ECO:0000259" key="4">
    <source>
        <dbReference type="PROSITE" id="PS50113"/>
    </source>
</evidence>
<organism evidence="7 8">
    <name type="scientific">Photobacterium proteolyticum</name>
    <dbReference type="NCBI Taxonomy" id="1903952"/>
    <lineage>
        <taxon>Bacteria</taxon>
        <taxon>Pseudomonadati</taxon>
        <taxon>Pseudomonadota</taxon>
        <taxon>Gammaproteobacteria</taxon>
        <taxon>Vibrionales</taxon>
        <taxon>Vibrionaceae</taxon>
        <taxon>Photobacterium</taxon>
    </lineage>
</organism>
<dbReference type="PROSITE" id="PS50112">
    <property type="entry name" value="PAS"/>
    <property type="match status" value="1"/>
</dbReference>
<dbReference type="Pfam" id="PF00563">
    <property type="entry name" value="EAL"/>
    <property type="match status" value="1"/>
</dbReference>
<dbReference type="Pfam" id="PF13426">
    <property type="entry name" value="PAS_9"/>
    <property type="match status" value="1"/>
</dbReference>
<evidence type="ECO:0000259" key="5">
    <source>
        <dbReference type="PROSITE" id="PS50883"/>
    </source>
</evidence>
<dbReference type="InterPro" id="IPR035919">
    <property type="entry name" value="EAL_sf"/>
</dbReference>
<dbReference type="RefSeq" id="WP_075762138.1">
    <property type="nucleotide sequence ID" value="NZ_MJIL01000045.1"/>
</dbReference>
<dbReference type="OrthoDB" id="9816034at2"/>
<dbReference type="Gene3D" id="3.20.20.450">
    <property type="entry name" value="EAL domain"/>
    <property type="match status" value="1"/>
</dbReference>
<sequence length="1049" mass="119397">MRFLALFLVLLVAPAYAHVYAQVKDTLVIHSYHQGMQWTDSLQAGLESASKPHDIPLHVSYMDSKRYQSESYLNELLDIYRAKLTREKYRAIVVTDDHALWLVNQLSEEVGETPVLMVGINNYQPEKHDQLSQVAGVLEVNNPVDNISLALSQQPDLKQIYVIADETYTGQAMWQEINDYQTLNPSDLDVHRFTPGKFDDIFSRAAQLPDQSAIIYLSYYFDSNGEYMGSRAFVDALTKVASAPVYASYRYLLEHGVVGGVMSSGYEQGQQIGQMLVAVIDGEISELPMFTYSAGKEMFNHQVLQRWGLGVPDDVVVINKPQSWFERYSKELRAITVAVVIMGAIIVFLSLIIRRLRKSERKLQQSRALFEGVFDQSFQYIGILDYNGVLISGNLALQNLVGRSIIKYDSPMWRWHCWDQDTVSRLSKAFYAAWQDQRVRFEVEVQSSEDGRRVLDIAMKRMPESVGEAEQLLFEARDVTSRHQMEEKLREREVSYRLLYEQQPVILLAVDSQARIQSVNQFAADLLGYSKRQMLGHKVTDFYFDDVPLPQQYISGVRESNAQKVWRRQLRYKCADGHTVWIRETIRPTQSKLQLLLVGEDITSTRELEAQLEYQACHDYLTDLFNRNHFEQQLEEVLLEARELEARHAMLYIDLDQFKVINDTAGHEAGDEALKQVALLLRGITPEKATLSRLGGDEFAIILRHCSSDEAVQFGNEILHLLEEAEFYWQNSRFSFSGSIGIRLIDETAGSTQQVHAQADTACYAAKDEGRNRLHLYHPDDEELKRRELEMECVNLIRKALAEKRLELHAQQIAPLTSTSNKQHYEILVRIRESDGSMISPGLFMPAAERYNLAHLIDRYVVNAVIDWLVAHPEAVEQLELCSINLSGQSMGNRDFIQFMVEKISSSGLPTNKLCLEITETAAIGNMSEAILLFTQLKSLGCLISLDDFGSGLSSFGYLKRMPVDIIKIDGMFVRDIADDEMDYSMVKAINELAKKMGKQTVAEFVENEAILTKLDDLGVDYAQGYLFGKPQPLADLVSELRQSSEAVV</sequence>
<keyword evidence="2" id="KW-0732">Signal</keyword>
<dbReference type="STRING" id="1903952.BIT28_05575"/>
<feature type="signal peptide" evidence="2">
    <location>
        <begin position="1"/>
        <end position="17"/>
    </location>
</feature>
<dbReference type="CDD" id="cd01949">
    <property type="entry name" value="GGDEF"/>
    <property type="match status" value="1"/>
</dbReference>
<evidence type="ECO:0000313" key="8">
    <source>
        <dbReference type="Proteomes" id="UP000186905"/>
    </source>
</evidence>
<keyword evidence="1" id="KW-0812">Transmembrane</keyword>
<dbReference type="CDD" id="cd01948">
    <property type="entry name" value="EAL"/>
    <property type="match status" value="1"/>
</dbReference>
<dbReference type="InterPro" id="IPR043128">
    <property type="entry name" value="Rev_trsase/Diguanyl_cyclase"/>
</dbReference>
<evidence type="ECO:0000256" key="2">
    <source>
        <dbReference type="SAM" id="SignalP"/>
    </source>
</evidence>
<evidence type="ECO:0000313" key="7">
    <source>
        <dbReference type="EMBL" id="OLQ81041.1"/>
    </source>
</evidence>
<evidence type="ECO:0000259" key="3">
    <source>
        <dbReference type="PROSITE" id="PS50112"/>
    </source>
</evidence>
<keyword evidence="1" id="KW-1133">Transmembrane helix</keyword>
<feature type="domain" description="EAL" evidence="5">
    <location>
        <begin position="790"/>
        <end position="1045"/>
    </location>
</feature>
<reference evidence="7 8" key="1">
    <citation type="submission" date="2016-09" db="EMBL/GenBank/DDBJ databases">
        <title>Photobacterium proteolyticum sp. nov. a protease producing bacterium isolated from ocean sediments of Laizhou Bay.</title>
        <authorList>
            <person name="Li Y."/>
        </authorList>
    </citation>
    <scope>NUCLEOTIDE SEQUENCE [LARGE SCALE GENOMIC DNA]</scope>
    <source>
        <strain evidence="7 8">13-12</strain>
    </source>
</reference>
<keyword evidence="8" id="KW-1185">Reference proteome</keyword>
<comment type="caution">
    <text evidence="7">The sequence shown here is derived from an EMBL/GenBank/DDBJ whole genome shotgun (WGS) entry which is preliminary data.</text>
</comment>
<feature type="transmembrane region" description="Helical" evidence="1">
    <location>
        <begin position="332"/>
        <end position="353"/>
    </location>
</feature>
<dbReference type="InterPro" id="IPR052155">
    <property type="entry name" value="Biofilm_reg_signaling"/>
</dbReference>
<evidence type="ECO:0000256" key="1">
    <source>
        <dbReference type="SAM" id="Phobius"/>
    </source>
</evidence>
<dbReference type="InterPro" id="IPR035965">
    <property type="entry name" value="PAS-like_dom_sf"/>
</dbReference>
<dbReference type="Proteomes" id="UP000186905">
    <property type="component" value="Unassembled WGS sequence"/>
</dbReference>
<dbReference type="SUPFAM" id="SSF55785">
    <property type="entry name" value="PYP-like sensor domain (PAS domain)"/>
    <property type="match status" value="2"/>
</dbReference>
<dbReference type="EMBL" id="MJIL01000045">
    <property type="protein sequence ID" value="OLQ81041.1"/>
    <property type="molecule type" value="Genomic_DNA"/>
</dbReference>
<dbReference type="SUPFAM" id="SSF55073">
    <property type="entry name" value="Nucleotide cyclase"/>
    <property type="match status" value="1"/>
</dbReference>
<dbReference type="PANTHER" id="PTHR44757">
    <property type="entry name" value="DIGUANYLATE CYCLASE DGCP"/>
    <property type="match status" value="1"/>
</dbReference>
<dbReference type="PANTHER" id="PTHR44757:SF4">
    <property type="entry name" value="DIGUANYLATE CYCLASE DGCE-RELATED"/>
    <property type="match status" value="1"/>
</dbReference>
<protein>
    <submittedName>
        <fullName evidence="7">Diguanylate phosphodiesterase</fullName>
    </submittedName>
</protein>
<feature type="domain" description="PAC" evidence="4">
    <location>
        <begin position="439"/>
        <end position="491"/>
    </location>
</feature>
<dbReference type="PROSITE" id="PS50887">
    <property type="entry name" value="GGDEF"/>
    <property type="match status" value="1"/>
</dbReference>
<dbReference type="InterPro" id="IPR000700">
    <property type="entry name" value="PAS-assoc_C"/>
</dbReference>